<keyword evidence="1" id="KW-0175">Coiled coil</keyword>
<evidence type="ECO:0000256" key="1">
    <source>
        <dbReference type="SAM" id="Coils"/>
    </source>
</evidence>
<proteinExistence type="predicted"/>
<gene>
    <name evidence="3" type="ORF">BFS30_21440</name>
</gene>
<evidence type="ECO:0000313" key="4">
    <source>
        <dbReference type="Proteomes" id="UP000094313"/>
    </source>
</evidence>
<keyword evidence="4" id="KW-1185">Reference proteome</keyword>
<evidence type="ECO:0000313" key="3">
    <source>
        <dbReference type="EMBL" id="AOM79497.1"/>
    </source>
</evidence>
<keyword evidence="2" id="KW-0812">Transmembrane</keyword>
<accession>A0A1D7QLH0</accession>
<dbReference type="AlphaFoldDB" id="A0A1D7QLH0"/>
<keyword evidence="2" id="KW-0472">Membrane</keyword>
<dbReference type="KEGG" id="psty:BFS30_21440"/>
<feature type="coiled-coil region" evidence="1">
    <location>
        <begin position="497"/>
        <end position="524"/>
    </location>
</feature>
<organism evidence="3 4">
    <name type="scientific">Pedobacter steynii</name>
    <dbReference type="NCBI Taxonomy" id="430522"/>
    <lineage>
        <taxon>Bacteria</taxon>
        <taxon>Pseudomonadati</taxon>
        <taxon>Bacteroidota</taxon>
        <taxon>Sphingobacteriia</taxon>
        <taxon>Sphingobacteriales</taxon>
        <taxon>Sphingobacteriaceae</taxon>
        <taxon>Pedobacter</taxon>
    </lineage>
</organism>
<name>A0A1D7QLH0_9SPHI</name>
<dbReference type="RefSeq" id="WP_069381159.1">
    <property type="nucleotide sequence ID" value="NZ_CP017141.1"/>
</dbReference>
<protein>
    <submittedName>
        <fullName evidence="3">Uncharacterized protein</fullName>
    </submittedName>
</protein>
<dbReference type="OrthoDB" id="3948624at2"/>
<dbReference type="Proteomes" id="UP000094313">
    <property type="component" value="Chromosome"/>
</dbReference>
<keyword evidence="2" id="KW-1133">Transmembrane helix</keyword>
<dbReference type="EMBL" id="CP017141">
    <property type="protein sequence ID" value="AOM79497.1"/>
    <property type="molecule type" value="Genomic_DNA"/>
</dbReference>
<evidence type="ECO:0000256" key="2">
    <source>
        <dbReference type="SAM" id="Phobius"/>
    </source>
</evidence>
<reference evidence="3 4" key="1">
    <citation type="submission" date="2016-08" db="EMBL/GenBank/DDBJ databases">
        <authorList>
            <person name="Seilhamer J.J."/>
        </authorList>
    </citation>
    <scope>NUCLEOTIDE SEQUENCE [LARGE SCALE GENOMIC DNA]</scope>
    <source>
        <strain evidence="3 4">DX4</strain>
    </source>
</reference>
<sequence>MSQQVISYADLSVINSALRSISADMSGVHSELGTLNFKQDLLENELTKLADSFADFVNADIKHKSLQLAETRQGNLKQDLQIKFGYYAELRRMATGILQSVDVGIVGDDTLRFTTEEVMIKAPGYWLAPALVALAAWIRDDRRTNEKALTEALKRDDYKTTLFFLLLMRRLQRNDASLKWLERYFMHQNPHHLDREFIVILEAVTTGVFPPAARQFMMTNVKSWLDQLTQGDLFINEQKIQWIRFFKTLGPLSDGKYPLLGKFSTNWELLEISLREAKAHEVISDHFKSIVAASADFSKSTKVQLDEILSLLVTNFDDEELPLQEQVRLNQLIIQMDGDKSAAQAVMAAEKDIFSEKVDFLQLLTNASFNPELSGVTKVTQSLAVSISQPWITEAYNTYTAQSRNSIPQNIELNIDSFKASTINGSDETELIEKQNTYYQNVLKIDLGKLSFPYEGVIIGALICMGSIWAFTLSVVAGLIGLGIGGVLIWNGINKHAKAKRKIIEDLEERKRKANEVLRGCIAEAVDYRIEHTTEDVKAELALQLLTSIIPEDFSSVSRETARNII</sequence>
<feature type="transmembrane region" description="Helical" evidence="2">
    <location>
        <begin position="468"/>
        <end position="493"/>
    </location>
</feature>